<reference evidence="2 3" key="1">
    <citation type="submission" date="2024-05" db="EMBL/GenBank/DDBJ databases">
        <title>Haplotype-resolved chromosome-level genome assembly of Huyou (Citrus changshanensis).</title>
        <authorList>
            <person name="Miao C."/>
            <person name="Chen W."/>
            <person name="Wu Y."/>
            <person name="Wang L."/>
            <person name="Zhao S."/>
            <person name="Grierson D."/>
            <person name="Xu C."/>
            <person name="Chen K."/>
        </authorList>
    </citation>
    <scope>NUCLEOTIDE SEQUENCE [LARGE SCALE GENOMIC DNA]</scope>
    <source>
        <strain evidence="2">01-14</strain>
        <tissue evidence="2">Leaf</tissue>
    </source>
</reference>
<sequence length="371" mass="43257">MLYFLESALLGKEPKNRIDDFHIRLLDNFKEFNNYPWGRLSFEATMLSLKNTVTKRSKRIGSLDPNTKEKYNLYDFPFAFQVWTYEVIFEFGQKFATEKGDLKVPRILKWLCKNKIMADVINKALKEEDTFTVATTLNATRSDGSNEIVQYYMQWFLALEIEWKQEFGELNVVSGDEPNNEPNAAHSNVTPPCCVFISDHVAPIFQKIYDRLSKIEEKVQKIDVLERKLEQLYSVYVINPEKVWTNNATNYVVDYAKGEKLKCAVHWKDVSKALAEFNLQKEIIFVYDSMLDYMNDSAFEKELLSFLVMMPLILDRISCNDCGVFVVFYLEALVNGLDIPYDVPTQAGINSYRKQVATRFFFDKKLIEECD</sequence>
<feature type="domain" description="DUF1985" evidence="1">
    <location>
        <begin position="1"/>
        <end position="46"/>
    </location>
</feature>
<keyword evidence="3" id="KW-1185">Reference proteome</keyword>
<dbReference type="EMBL" id="JBCGBO010000025">
    <property type="protein sequence ID" value="KAK9177341.1"/>
    <property type="molecule type" value="Genomic_DNA"/>
</dbReference>
<dbReference type="Proteomes" id="UP001428341">
    <property type="component" value="Unassembled WGS sequence"/>
</dbReference>
<dbReference type="PANTHER" id="PTHR48449">
    <property type="entry name" value="DUF1985 DOMAIN-CONTAINING PROTEIN"/>
    <property type="match status" value="1"/>
</dbReference>
<dbReference type="PANTHER" id="PTHR48449:SF1">
    <property type="entry name" value="DUF1985 DOMAIN-CONTAINING PROTEIN"/>
    <property type="match status" value="1"/>
</dbReference>
<dbReference type="InterPro" id="IPR015410">
    <property type="entry name" value="DUF1985"/>
</dbReference>
<organism evidence="2 3">
    <name type="scientific">Citrus x changshan-huyou</name>
    <dbReference type="NCBI Taxonomy" id="2935761"/>
    <lineage>
        <taxon>Eukaryota</taxon>
        <taxon>Viridiplantae</taxon>
        <taxon>Streptophyta</taxon>
        <taxon>Embryophyta</taxon>
        <taxon>Tracheophyta</taxon>
        <taxon>Spermatophyta</taxon>
        <taxon>Magnoliopsida</taxon>
        <taxon>eudicotyledons</taxon>
        <taxon>Gunneridae</taxon>
        <taxon>Pentapetalae</taxon>
        <taxon>rosids</taxon>
        <taxon>malvids</taxon>
        <taxon>Sapindales</taxon>
        <taxon>Rutaceae</taxon>
        <taxon>Aurantioideae</taxon>
        <taxon>Citrus</taxon>
    </lineage>
</organism>
<dbReference type="InterPro" id="IPR038765">
    <property type="entry name" value="Papain-like_cys_pep_sf"/>
</dbReference>
<evidence type="ECO:0000313" key="3">
    <source>
        <dbReference type="Proteomes" id="UP001428341"/>
    </source>
</evidence>
<protein>
    <recommendedName>
        <fullName evidence="1">DUF1985 domain-containing protein</fullName>
    </recommendedName>
</protein>
<dbReference type="SUPFAM" id="SSF54001">
    <property type="entry name" value="Cysteine proteinases"/>
    <property type="match status" value="1"/>
</dbReference>
<comment type="caution">
    <text evidence="2">The sequence shown here is derived from an EMBL/GenBank/DDBJ whole genome shotgun (WGS) entry which is preliminary data.</text>
</comment>
<accession>A0AAP0LLK7</accession>
<dbReference type="AlphaFoldDB" id="A0AAP0LLK7"/>
<proteinExistence type="predicted"/>
<evidence type="ECO:0000313" key="2">
    <source>
        <dbReference type="EMBL" id="KAK9177341.1"/>
    </source>
</evidence>
<name>A0AAP0LLK7_9ROSI</name>
<dbReference type="Pfam" id="PF09331">
    <property type="entry name" value="DUF1985"/>
    <property type="match status" value="1"/>
</dbReference>
<evidence type="ECO:0000259" key="1">
    <source>
        <dbReference type="Pfam" id="PF09331"/>
    </source>
</evidence>
<gene>
    <name evidence="2" type="ORF">WN944_029362</name>
</gene>
<dbReference type="Gene3D" id="3.40.395.10">
    <property type="entry name" value="Adenoviral Proteinase, Chain A"/>
    <property type="match status" value="1"/>
</dbReference>